<dbReference type="SUPFAM" id="SSF103481">
    <property type="entry name" value="Multidrug resistance efflux transporter EmrE"/>
    <property type="match status" value="1"/>
</dbReference>
<dbReference type="Proteomes" id="UP001623041">
    <property type="component" value="Unassembled WGS sequence"/>
</dbReference>
<keyword evidence="5 8" id="KW-1133">Transmembrane helix</keyword>
<keyword evidence="4 7" id="KW-0812">Transmembrane</keyword>
<name>A0ABW8RKZ2_9BACI</name>
<dbReference type="Gene3D" id="1.10.3730.20">
    <property type="match status" value="1"/>
</dbReference>
<comment type="similarity">
    <text evidence="7">Belongs to the drug/metabolite transporter (DMT) superfamily. Small multidrug resistance (SMR) (TC 2.A.7.1) family.</text>
</comment>
<feature type="transmembrane region" description="Helical" evidence="8">
    <location>
        <begin position="84"/>
        <end position="102"/>
    </location>
</feature>
<dbReference type="Pfam" id="PF00893">
    <property type="entry name" value="Multi_Drug_Res"/>
    <property type="match status" value="1"/>
</dbReference>
<dbReference type="InterPro" id="IPR000390">
    <property type="entry name" value="Small_drug/metabolite_transptr"/>
</dbReference>
<feature type="transmembrane region" description="Helical" evidence="8">
    <location>
        <begin position="32"/>
        <end position="50"/>
    </location>
</feature>
<feature type="transmembrane region" description="Helical" evidence="8">
    <location>
        <begin position="57"/>
        <end position="78"/>
    </location>
</feature>
<organism evidence="9 10">
    <name type="scientific">Bacillus salipaludis</name>
    <dbReference type="NCBI Taxonomy" id="2547811"/>
    <lineage>
        <taxon>Bacteria</taxon>
        <taxon>Bacillati</taxon>
        <taxon>Bacillota</taxon>
        <taxon>Bacilli</taxon>
        <taxon>Bacillales</taxon>
        <taxon>Bacillaceae</taxon>
        <taxon>Bacillus</taxon>
    </lineage>
</organism>
<dbReference type="EMBL" id="JBJHQH010000012">
    <property type="protein sequence ID" value="MFK9093104.1"/>
    <property type="molecule type" value="Genomic_DNA"/>
</dbReference>
<protein>
    <submittedName>
        <fullName evidence="9">DMT family transporter</fullName>
    </submittedName>
</protein>
<reference evidence="9 10" key="1">
    <citation type="submission" date="2024-11" db="EMBL/GenBank/DDBJ databases">
        <authorList>
            <person name="Lucas J.A."/>
        </authorList>
    </citation>
    <scope>NUCLEOTIDE SEQUENCE [LARGE SCALE GENOMIC DNA]</scope>
    <source>
        <strain evidence="9 10">Z 5.4</strain>
    </source>
</reference>
<evidence type="ECO:0000256" key="7">
    <source>
        <dbReference type="RuleBase" id="RU003942"/>
    </source>
</evidence>
<evidence type="ECO:0000313" key="10">
    <source>
        <dbReference type="Proteomes" id="UP001623041"/>
    </source>
</evidence>
<evidence type="ECO:0000256" key="5">
    <source>
        <dbReference type="ARBA" id="ARBA00022989"/>
    </source>
</evidence>
<keyword evidence="3" id="KW-1003">Cell membrane</keyword>
<dbReference type="InterPro" id="IPR037185">
    <property type="entry name" value="EmrE-like"/>
</dbReference>
<dbReference type="PANTHER" id="PTHR30561">
    <property type="entry name" value="SMR FAMILY PROTON-DEPENDENT DRUG EFFLUX TRANSPORTER SUGE"/>
    <property type="match status" value="1"/>
</dbReference>
<proteinExistence type="inferred from homology"/>
<evidence type="ECO:0000256" key="3">
    <source>
        <dbReference type="ARBA" id="ARBA00022475"/>
    </source>
</evidence>
<keyword evidence="2" id="KW-0813">Transport</keyword>
<keyword evidence="6 8" id="KW-0472">Membrane</keyword>
<dbReference type="InterPro" id="IPR045324">
    <property type="entry name" value="Small_multidrug_res"/>
</dbReference>
<evidence type="ECO:0000256" key="1">
    <source>
        <dbReference type="ARBA" id="ARBA00004651"/>
    </source>
</evidence>
<accession>A0ABW8RKZ2</accession>
<comment type="subcellular location">
    <subcellularLocation>
        <location evidence="1 7">Cell membrane</location>
        <topology evidence="1 7">Multi-pass membrane protein</topology>
    </subcellularLocation>
</comment>
<evidence type="ECO:0000256" key="4">
    <source>
        <dbReference type="ARBA" id="ARBA00022692"/>
    </source>
</evidence>
<evidence type="ECO:0000313" key="9">
    <source>
        <dbReference type="EMBL" id="MFK9093104.1"/>
    </source>
</evidence>
<comment type="caution">
    <text evidence="9">The sequence shown here is derived from an EMBL/GenBank/DDBJ whole genome shotgun (WGS) entry which is preliminary data.</text>
</comment>
<dbReference type="PANTHER" id="PTHR30561:SF1">
    <property type="entry name" value="MULTIDRUG TRANSPORTER EMRE"/>
    <property type="match status" value="1"/>
</dbReference>
<evidence type="ECO:0000256" key="6">
    <source>
        <dbReference type="ARBA" id="ARBA00023136"/>
    </source>
</evidence>
<sequence>MGWVYLILGIIAEVLGSTSMKISEGFTKLIPSIMIFVFYGLSLILVTLSLKSIEVGVAYAIWAGLGVAIITFISIFLFQESFNLMKAISILLIIAGVIGLNLSGEKSKPETQLHHVKMEREA</sequence>
<dbReference type="RefSeq" id="WP_406581653.1">
    <property type="nucleotide sequence ID" value="NZ_JBJHQH010000012.1"/>
</dbReference>
<evidence type="ECO:0000256" key="2">
    <source>
        <dbReference type="ARBA" id="ARBA00022448"/>
    </source>
</evidence>
<keyword evidence="10" id="KW-1185">Reference proteome</keyword>
<evidence type="ECO:0000256" key="8">
    <source>
        <dbReference type="SAM" id="Phobius"/>
    </source>
</evidence>
<gene>
    <name evidence="9" type="ORF">ACJEBI_16665</name>
</gene>